<dbReference type="InterPro" id="IPR022877">
    <property type="entry name" value="UPF0173"/>
</dbReference>
<dbReference type="SMART" id="SM00849">
    <property type="entry name" value="Lactamase_B"/>
    <property type="match status" value="1"/>
</dbReference>
<name>A0A348FZI4_9HYPH</name>
<feature type="domain" description="Metallo-beta-lactamase" evidence="3">
    <location>
        <begin position="7"/>
        <end position="196"/>
    </location>
</feature>
<dbReference type="InterPro" id="IPR001279">
    <property type="entry name" value="Metallo-B-lactamas"/>
</dbReference>
<dbReference type="Proteomes" id="UP000266934">
    <property type="component" value="Chromosome"/>
</dbReference>
<keyword evidence="5" id="KW-1185">Reference proteome</keyword>
<evidence type="ECO:0000256" key="1">
    <source>
        <dbReference type="ARBA" id="ARBA00022801"/>
    </source>
</evidence>
<evidence type="ECO:0000313" key="5">
    <source>
        <dbReference type="Proteomes" id="UP000266934"/>
    </source>
</evidence>
<dbReference type="NCBIfam" id="NF001911">
    <property type="entry name" value="PRK00685.1"/>
    <property type="match status" value="1"/>
</dbReference>
<proteinExistence type="inferred from homology"/>
<accession>A0A348FZI4</accession>
<reference evidence="4 5" key="1">
    <citation type="submission" date="2018-08" db="EMBL/GenBank/DDBJ databases">
        <title>Complete genome sequencing of Blastochloris tepida GI.</title>
        <authorList>
            <person name="Tsukatani Y."/>
            <person name="Mori H."/>
        </authorList>
    </citation>
    <scope>NUCLEOTIDE SEQUENCE [LARGE SCALE GENOMIC DNA]</scope>
    <source>
        <strain evidence="4 5">GI</strain>
    </source>
</reference>
<dbReference type="GO" id="GO:0016787">
    <property type="term" value="F:hydrolase activity"/>
    <property type="evidence" value="ECO:0007669"/>
    <property type="project" value="UniProtKB-UniRule"/>
</dbReference>
<dbReference type="KEGG" id="blag:BLTE_14020"/>
<dbReference type="OrthoDB" id="9805728at2"/>
<dbReference type="PANTHER" id="PTHR43546:SF3">
    <property type="entry name" value="UPF0173 METAL-DEPENDENT HYDROLASE MJ1163"/>
    <property type="match status" value="1"/>
</dbReference>
<sequence>MKITWFGHATFRLDFGRSVVLIDPFFTGNPAFEGDMAEATAGATHILITHGHSDHVGDTVALAKTTGAKVVTNFDLCMWLAKQGVKHFDPMNTGGATDQGDFSVTLVRADHSAGMVESGVGFPLGSANGVIVKARGEPVLWHMGDTDIFSDMGLLAEIHDVKICLCPIGDRFTMGPHTAALAMRKFVTPKMAIPCHYGSFPIIEPTADRFCQEMIGSGIEVTVPEKGQPFTV</sequence>
<dbReference type="InterPro" id="IPR050114">
    <property type="entry name" value="UPF0173_UPF0282_UlaG_hydrolase"/>
</dbReference>
<protein>
    <recommendedName>
        <fullName evidence="2">UPF0173 metal-dependent hydrolase BLTE_14020</fullName>
    </recommendedName>
</protein>
<organism evidence="4 5">
    <name type="scientific">Blastochloris tepida</name>
    <dbReference type="NCBI Taxonomy" id="2233851"/>
    <lineage>
        <taxon>Bacteria</taxon>
        <taxon>Pseudomonadati</taxon>
        <taxon>Pseudomonadota</taxon>
        <taxon>Alphaproteobacteria</taxon>
        <taxon>Hyphomicrobiales</taxon>
        <taxon>Blastochloridaceae</taxon>
        <taxon>Blastochloris</taxon>
    </lineage>
</organism>
<comment type="similarity">
    <text evidence="2">Belongs to the UPF0173 family.</text>
</comment>
<dbReference type="SUPFAM" id="SSF56281">
    <property type="entry name" value="Metallo-hydrolase/oxidoreductase"/>
    <property type="match status" value="1"/>
</dbReference>
<evidence type="ECO:0000256" key="2">
    <source>
        <dbReference type="HAMAP-Rule" id="MF_00457"/>
    </source>
</evidence>
<evidence type="ECO:0000313" key="4">
    <source>
        <dbReference type="EMBL" id="BBF92717.1"/>
    </source>
</evidence>
<evidence type="ECO:0000259" key="3">
    <source>
        <dbReference type="SMART" id="SM00849"/>
    </source>
</evidence>
<dbReference type="Gene3D" id="3.60.15.10">
    <property type="entry name" value="Ribonuclease Z/Hydroxyacylglutathione hydrolase-like"/>
    <property type="match status" value="1"/>
</dbReference>
<dbReference type="EMBL" id="AP018907">
    <property type="protein sequence ID" value="BBF92717.1"/>
    <property type="molecule type" value="Genomic_DNA"/>
</dbReference>
<dbReference type="RefSeq" id="WP_126398802.1">
    <property type="nucleotide sequence ID" value="NZ_AP018907.1"/>
</dbReference>
<dbReference type="Pfam" id="PF13483">
    <property type="entry name" value="Lactamase_B_3"/>
    <property type="match status" value="1"/>
</dbReference>
<dbReference type="AlphaFoldDB" id="A0A348FZI4"/>
<dbReference type="HAMAP" id="MF_00457">
    <property type="entry name" value="UPF0173"/>
    <property type="match status" value="1"/>
</dbReference>
<dbReference type="InterPro" id="IPR036866">
    <property type="entry name" value="RibonucZ/Hydroxyglut_hydro"/>
</dbReference>
<keyword evidence="1 2" id="KW-0378">Hydrolase</keyword>
<dbReference type="PANTHER" id="PTHR43546">
    <property type="entry name" value="UPF0173 METAL-DEPENDENT HYDROLASE MJ1163-RELATED"/>
    <property type="match status" value="1"/>
</dbReference>
<gene>
    <name evidence="4" type="ORF">BLTE_14020</name>
</gene>